<dbReference type="AlphaFoldDB" id="A0A151M4Z7"/>
<dbReference type="EMBL" id="AKHW03006584">
    <property type="protein sequence ID" value="KYO19594.1"/>
    <property type="molecule type" value="Genomic_DNA"/>
</dbReference>
<dbReference type="InterPro" id="IPR001660">
    <property type="entry name" value="SAM"/>
</dbReference>
<evidence type="ECO:0000259" key="1">
    <source>
        <dbReference type="PROSITE" id="PS50105"/>
    </source>
</evidence>
<evidence type="ECO:0000313" key="2">
    <source>
        <dbReference type="EMBL" id="KYO19594.1"/>
    </source>
</evidence>
<dbReference type="SUPFAM" id="SSF47769">
    <property type="entry name" value="SAM/Pointed domain"/>
    <property type="match status" value="1"/>
</dbReference>
<protein>
    <recommendedName>
        <fullName evidence="1">SAM domain-containing protein</fullName>
    </recommendedName>
</protein>
<accession>A0A151M4Z7</accession>
<gene>
    <name evidence="2" type="ORF">Y1Q_0007515</name>
</gene>
<dbReference type="Proteomes" id="UP000050525">
    <property type="component" value="Unassembled WGS sequence"/>
</dbReference>
<dbReference type="CDD" id="cd09487">
    <property type="entry name" value="SAM_superfamily"/>
    <property type="match status" value="1"/>
</dbReference>
<dbReference type="Pfam" id="PF00536">
    <property type="entry name" value="SAM_1"/>
    <property type="match status" value="1"/>
</dbReference>
<reference evidence="2 3" key="1">
    <citation type="journal article" date="2012" name="Genome Biol.">
        <title>Sequencing three crocodilian genomes to illuminate the evolution of archosaurs and amniotes.</title>
        <authorList>
            <person name="St John J.A."/>
            <person name="Braun E.L."/>
            <person name="Isberg S.R."/>
            <person name="Miles L.G."/>
            <person name="Chong A.Y."/>
            <person name="Gongora J."/>
            <person name="Dalzell P."/>
            <person name="Moran C."/>
            <person name="Bed'hom B."/>
            <person name="Abzhanov A."/>
            <person name="Burgess S.C."/>
            <person name="Cooksey A.M."/>
            <person name="Castoe T.A."/>
            <person name="Crawford N.G."/>
            <person name="Densmore L.D."/>
            <person name="Drew J.C."/>
            <person name="Edwards S.V."/>
            <person name="Faircloth B.C."/>
            <person name="Fujita M.K."/>
            <person name="Greenwold M.J."/>
            <person name="Hoffmann F.G."/>
            <person name="Howard J.M."/>
            <person name="Iguchi T."/>
            <person name="Janes D.E."/>
            <person name="Khan S.Y."/>
            <person name="Kohno S."/>
            <person name="de Koning A.J."/>
            <person name="Lance S.L."/>
            <person name="McCarthy F.M."/>
            <person name="McCormack J.E."/>
            <person name="Merchant M.E."/>
            <person name="Peterson D.G."/>
            <person name="Pollock D.D."/>
            <person name="Pourmand N."/>
            <person name="Raney B.J."/>
            <person name="Roessler K.A."/>
            <person name="Sanford J.R."/>
            <person name="Sawyer R.H."/>
            <person name="Schmidt C.J."/>
            <person name="Triplett E.W."/>
            <person name="Tuberville T.D."/>
            <person name="Venegas-Anaya M."/>
            <person name="Howard J.T."/>
            <person name="Jarvis E.D."/>
            <person name="Guillette L.J.Jr."/>
            <person name="Glenn T.C."/>
            <person name="Green R.E."/>
            <person name="Ray D.A."/>
        </authorList>
    </citation>
    <scope>NUCLEOTIDE SEQUENCE [LARGE SCALE GENOMIC DNA]</scope>
    <source>
        <strain evidence="2">KSC_2009_1</strain>
    </source>
</reference>
<dbReference type="InterPro" id="IPR013761">
    <property type="entry name" value="SAM/pointed_sf"/>
</dbReference>
<comment type="caution">
    <text evidence="2">The sequence shown here is derived from an EMBL/GenBank/DDBJ whole genome shotgun (WGS) entry which is preliminary data.</text>
</comment>
<dbReference type="PROSITE" id="PS50105">
    <property type="entry name" value="SAM_DOMAIN"/>
    <property type="match status" value="1"/>
</dbReference>
<keyword evidence="3" id="KW-1185">Reference proteome</keyword>
<dbReference type="Gene3D" id="1.10.150.50">
    <property type="entry name" value="Transcription Factor, Ets-1"/>
    <property type="match status" value="1"/>
</dbReference>
<dbReference type="FunFam" id="1.10.150.50:FF:000124">
    <property type="entry name" value="AGAP009560-PA-like protein"/>
    <property type="match status" value="1"/>
</dbReference>
<evidence type="ECO:0000313" key="3">
    <source>
        <dbReference type="Proteomes" id="UP000050525"/>
    </source>
</evidence>
<name>A0A151M4Z7_ALLMI</name>
<dbReference type="SMART" id="SM00454">
    <property type="entry name" value="SAM"/>
    <property type="match status" value="1"/>
</dbReference>
<feature type="domain" description="SAM" evidence="1">
    <location>
        <begin position="1"/>
        <end position="64"/>
    </location>
</feature>
<organism evidence="2 3">
    <name type="scientific">Alligator mississippiensis</name>
    <name type="common">American alligator</name>
    <dbReference type="NCBI Taxonomy" id="8496"/>
    <lineage>
        <taxon>Eukaryota</taxon>
        <taxon>Metazoa</taxon>
        <taxon>Chordata</taxon>
        <taxon>Craniata</taxon>
        <taxon>Vertebrata</taxon>
        <taxon>Euteleostomi</taxon>
        <taxon>Archelosauria</taxon>
        <taxon>Archosauria</taxon>
        <taxon>Crocodylia</taxon>
        <taxon>Alligatoridae</taxon>
        <taxon>Alligatorinae</taxon>
        <taxon>Alligator</taxon>
    </lineage>
</organism>
<proteinExistence type="predicted"/>
<sequence length="154" mass="18063">MKHLSISNWLTQLGLTEYCTLFDEQYDGVEDLLHLTEVDLRKMGIENQIHRTHIISNILLLQEAERKRALSSSKCSEWRDKARYHLTMTKSPGAGRCLPDLTPRLSNIPENFHGRNSQWVATSPVMNEDSEEESRVKYLQLFNFFLHFVYILYC</sequence>